<dbReference type="InterPro" id="IPR015943">
    <property type="entry name" value="WD40/YVTN_repeat-like_dom_sf"/>
</dbReference>
<sequence length="972" mass="109261">MPWFVRLGIACLWWCIAGSTLAAQLPLQDYFIDRWSTRDGLPHNSINSMAQTRDGYLWFATWEGLARYNGRTFRYFERGRETGLPDSGLRALRSETDGNLIVAGARGGLSNVRHGHWLAYAPAEAMINDVLRAPDGSLWLALEGRGLVRRPGLDLQTRDYDQTLIPDISVSRLLRMPGGGIWAATSEGLYRVSPARLLAPQHMAKAVGLPDRPMYALLRTSSNQLIVGGVGGVWRRQGERFVSLHPDLSSMTVTRLLEDRQGDLWIGTMRHGVMRLSKGHLEYLNVYDALMNSRVLSLLEDREGSIWVGTNGGLARFRAAPFTSWTRRQRIAGDYVRSVLGQADGSVWLGTSNGLSHLIGHQVRSWHQEEQSGPSILSLMNGPQHSLLVGTYTQGVLRWQNGAFTPFLSRKQGLASNEVRVMLADNQQPDGIWIGTTRGLQYWQGNQLKKTYTLADGLPSNFVMALAWDLLGRLWVGTAQGVVIMTPGGDLHALDLSGEDHAEYAFGFYLESDYAWIASDRGLIRYRMSDGQLGLIGRRAGLPVDKIFQVVRDTSEGFWLSSNRGIIHVDYDQAMAVADGQKQRLEVERYGERDGMTSSQANGGSNPAATLTPDGRVWFATASGVVSVQPQMLSRFGETRLPVVIEDIAVEGVSQGWVQGIQLPPNERRISFSYAGLGYVMPQRIEYRTWLEGFDRNWVDRGTQNIAEYTNLAPGHYTFRVSARYPYGQWHDTEARVNFTIRPYLWERRSVQVLTGLLILLMFVAFWRWRVRQLEHNAVLLREQVARQTHALREQAEAFEQQAREDQLTGLPNRRAFDEELEGCFQESLNAQKALALAIIDIDHFKRINDQWSHLVGDKAICAVADVLRRVAPPSCRVARWGGEEFTLMFPDMTMMQARAYCDQLRVALEKGPHPSLPRDLWITASFGVSDSLAAPSYERLLAQADTALYEAKNKGRNRVELWRPAMAAVQK</sequence>
<dbReference type="InterPro" id="IPR011110">
    <property type="entry name" value="Reg_prop"/>
</dbReference>
<dbReference type="STRING" id="197479.BFW38_14230"/>
<dbReference type="PANTHER" id="PTHR45138:SF9">
    <property type="entry name" value="DIGUANYLATE CYCLASE DGCM-RELATED"/>
    <property type="match status" value="1"/>
</dbReference>
<evidence type="ECO:0000313" key="7">
    <source>
        <dbReference type="Proteomes" id="UP000094291"/>
    </source>
</evidence>
<dbReference type="InterPro" id="IPR000160">
    <property type="entry name" value="GGDEF_dom"/>
</dbReference>
<dbReference type="SUPFAM" id="SSF55073">
    <property type="entry name" value="Nucleotide cyclase"/>
    <property type="match status" value="1"/>
</dbReference>
<dbReference type="CDD" id="cd01949">
    <property type="entry name" value="GGDEF"/>
    <property type="match status" value="1"/>
</dbReference>
<dbReference type="InterPro" id="IPR029787">
    <property type="entry name" value="Nucleotide_cyclase"/>
</dbReference>
<dbReference type="InterPro" id="IPR043128">
    <property type="entry name" value="Rev_trsase/Diguanyl_cyclase"/>
</dbReference>
<dbReference type="GO" id="GO:1902201">
    <property type="term" value="P:negative regulation of bacterial-type flagellum-dependent cell motility"/>
    <property type="evidence" value="ECO:0007669"/>
    <property type="project" value="TreeGrafter"/>
</dbReference>
<evidence type="ECO:0000256" key="4">
    <source>
        <dbReference type="SAM" id="SignalP"/>
    </source>
</evidence>
<evidence type="ECO:0000256" key="1">
    <source>
        <dbReference type="ARBA" id="ARBA00001946"/>
    </source>
</evidence>
<dbReference type="OrthoDB" id="176203at2"/>
<dbReference type="InterPro" id="IPR011123">
    <property type="entry name" value="Y_Y_Y"/>
</dbReference>
<protein>
    <recommendedName>
        <fullName evidence="2">diguanylate cyclase</fullName>
        <ecNumber evidence="2">2.7.7.65</ecNumber>
    </recommendedName>
</protein>
<dbReference type="GO" id="GO:0052621">
    <property type="term" value="F:diguanylate cyclase activity"/>
    <property type="evidence" value="ECO:0007669"/>
    <property type="project" value="UniProtKB-EC"/>
</dbReference>
<dbReference type="AlphaFoldDB" id="A0A1E2VCX6"/>
<dbReference type="EMBL" id="MDTQ01000001">
    <property type="protein sequence ID" value="ODC04515.1"/>
    <property type="molecule type" value="Genomic_DNA"/>
</dbReference>
<dbReference type="Proteomes" id="UP000094291">
    <property type="component" value="Unassembled WGS sequence"/>
</dbReference>
<reference evidence="6 7" key="1">
    <citation type="submission" date="2016-08" db="EMBL/GenBank/DDBJ databases">
        <authorList>
            <person name="Seilhamer J.J."/>
        </authorList>
    </citation>
    <scope>NUCLEOTIDE SEQUENCE [LARGE SCALE GENOMIC DNA]</scope>
    <source>
        <strain evidence="6 7">PH27A</strain>
    </source>
</reference>
<accession>A0A1E2VCX6</accession>
<dbReference type="GO" id="GO:0043709">
    <property type="term" value="P:cell adhesion involved in single-species biofilm formation"/>
    <property type="evidence" value="ECO:0007669"/>
    <property type="project" value="TreeGrafter"/>
</dbReference>
<dbReference type="RefSeq" id="WP_068999499.1">
    <property type="nucleotide sequence ID" value="NZ_MDTQ01000001.1"/>
</dbReference>
<dbReference type="SMART" id="SM00267">
    <property type="entry name" value="GGDEF"/>
    <property type="match status" value="1"/>
</dbReference>
<dbReference type="Pfam" id="PF07494">
    <property type="entry name" value="Reg_prop"/>
    <property type="match status" value="3"/>
</dbReference>
<keyword evidence="7" id="KW-1185">Reference proteome</keyword>
<evidence type="ECO:0000256" key="2">
    <source>
        <dbReference type="ARBA" id="ARBA00012528"/>
    </source>
</evidence>
<evidence type="ECO:0000259" key="5">
    <source>
        <dbReference type="PROSITE" id="PS50887"/>
    </source>
</evidence>
<dbReference type="Gene3D" id="2.60.40.10">
    <property type="entry name" value="Immunoglobulins"/>
    <property type="match status" value="1"/>
</dbReference>
<gene>
    <name evidence="6" type="ORF">BFW38_14230</name>
</gene>
<organism evidence="6 7">
    <name type="scientific">Terasakiispira papahanaumokuakeensis</name>
    <dbReference type="NCBI Taxonomy" id="197479"/>
    <lineage>
        <taxon>Bacteria</taxon>
        <taxon>Pseudomonadati</taxon>
        <taxon>Pseudomonadota</taxon>
        <taxon>Gammaproteobacteria</taxon>
        <taxon>Oceanospirillales</taxon>
        <taxon>Terasakiispira</taxon>
    </lineage>
</organism>
<dbReference type="InterPro" id="IPR050469">
    <property type="entry name" value="Diguanylate_Cyclase"/>
</dbReference>
<dbReference type="FunFam" id="3.30.70.270:FF:000001">
    <property type="entry name" value="Diguanylate cyclase domain protein"/>
    <property type="match status" value="1"/>
</dbReference>
<dbReference type="SUPFAM" id="SSF63829">
    <property type="entry name" value="Calcium-dependent phosphotriesterase"/>
    <property type="match status" value="3"/>
</dbReference>
<dbReference type="GO" id="GO:0005886">
    <property type="term" value="C:plasma membrane"/>
    <property type="evidence" value="ECO:0007669"/>
    <property type="project" value="TreeGrafter"/>
</dbReference>
<keyword evidence="4" id="KW-0732">Signal</keyword>
<comment type="catalytic activity">
    <reaction evidence="3">
        <text>2 GTP = 3',3'-c-di-GMP + 2 diphosphate</text>
        <dbReference type="Rhea" id="RHEA:24898"/>
        <dbReference type="ChEBI" id="CHEBI:33019"/>
        <dbReference type="ChEBI" id="CHEBI:37565"/>
        <dbReference type="ChEBI" id="CHEBI:58805"/>
        <dbReference type="EC" id="2.7.7.65"/>
    </reaction>
</comment>
<name>A0A1E2VCX6_9GAMM</name>
<feature type="signal peptide" evidence="4">
    <location>
        <begin position="1"/>
        <end position="22"/>
    </location>
</feature>
<dbReference type="PANTHER" id="PTHR45138">
    <property type="entry name" value="REGULATORY COMPONENTS OF SENSORY TRANSDUCTION SYSTEM"/>
    <property type="match status" value="1"/>
</dbReference>
<dbReference type="PROSITE" id="PS50887">
    <property type="entry name" value="GGDEF"/>
    <property type="match status" value="1"/>
</dbReference>
<dbReference type="Pfam" id="PF00990">
    <property type="entry name" value="GGDEF"/>
    <property type="match status" value="1"/>
</dbReference>
<dbReference type="Pfam" id="PF07495">
    <property type="entry name" value="Y_Y_Y"/>
    <property type="match status" value="1"/>
</dbReference>
<proteinExistence type="predicted"/>
<feature type="chain" id="PRO_5009119714" description="diguanylate cyclase" evidence="4">
    <location>
        <begin position="23"/>
        <end position="972"/>
    </location>
</feature>
<dbReference type="EC" id="2.7.7.65" evidence="2"/>
<evidence type="ECO:0000256" key="3">
    <source>
        <dbReference type="ARBA" id="ARBA00034247"/>
    </source>
</evidence>
<dbReference type="NCBIfam" id="TIGR00254">
    <property type="entry name" value="GGDEF"/>
    <property type="match status" value="1"/>
</dbReference>
<dbReference type="InterPro" id="IPR013783">
    <property type="entry name" value="Ig-like_fold"/>
</dbReference>
<comment type="cofactor">
    <cofactor evidence="1">
        <name>Mg(2+)</name>
        <dbReference type="ChEBI" id="CHEBI:18420"/>
    </cofactor>
</comment>
<comment type="caution">
    <text evidence="6">The sequence shown here is derived from an EMBL/GenBank/DDBJ whole genome shotgun (WGS) entry which is preliminary data.</text>
</comment>
<feature type="domain" description="GGDEF" evidence="5">
    <location>
        <begin position="833"/>
        <end position="965"/>
    </location>
</feature>
<dbReference type="Gene3D" id="2.130.10.10">
    <property type="entry name" value="YVTN repeat-like/Quinoprotein amine dehydrogenase"/>
    <property type="match status" value="4"/>
</dbReference>
<evidence type="ECO:0000313" key="6">
    <source>
        <dbReference type="EMBL" id="ODC04515.1"/>
    </source>
</evidence>
<dbReference type="Gene3D" id="3.30.70.270">
    <property type="match status" value="1"/>
</dbReference>